<evidence type="ECO:0000256" key="3">
    <source>
        <dbReference type="ARBA" id="ARBA00022475"/>
    </source>
</evidence>
<protein>
    <recommendedName>
        <fullName evidence="8">ABC3 transporter permease C-terminal domain-containing protein</fullName>
    </recommendedName>
</protein>
<sequence>MSPQQLALRTLMLGRPRSVLTVLLIAACLCLLDLFVGNSASVCARLEYQAVTIERLGHLTITRADAADAAADARDSAAFKPAETAQLKRLVEAMAGVALVVPQMSVEGIASTGKRSTLFHGKGISSAALEAAPPTYGKLKPDQRNGIALSSGQARSLGLKPGSNLTLTGVSVDKPLAPLKAEVVDVYSTTDLNGSHSLLMPFELARTLVDTERTERLVVYLAEPRQLDAMRLALHSALRAAGLVVDVHTWQELSPSYVKARNDSDLYLHSVAGMVFAVIAAAIAATISMNALERRREVATLRALGMPGSGVFAMYAAEALWMAAFAAVISVAGSGLIAWVVNRAALSYTTQQALERAPMLVELDFYWMGMAVVAVMAVALLASLMPAFKAARADVGEGLAA</sequence>
<dbReference type="AlphaFoldDB" id="A0A2G8T1J0"/>
<evidence type="ECO:0000256" key="7">
    <source>
        <dbReference type="SAM" id="Phobius"/>
    </source>
</evidence>
<comment type="subcellular location">
    <subcellularLocation>
        <location evidence="1">Cell membrane</location>
        <topology evidence="1">Multi-pass membrane protein</topology>
    </subcellularLocation>
</comment>
<dbReference type="Pfam" id="PF02687">
    <property type="entry name" value="FtsX"/>
    <property type="match status" value="1"/>
</dbReference>
<evidence type="ECO:0000313" key="10">
    <source>
        <dbReference type="Proteomes" id="UP000228593"/>
    </source>
</evidence>
<dbReference type="EMBL" id="PDOB01000013">
    <property type="protein sequence ID" value="PIL39920.1"/>
    <property type="molecule type" value="Genomic_DNA"/>
</dbReference>
<dbReference type="RefSeq" id="WP_143752573.1">
    <property type="nucleotide sequence ID" value="NZ_BMHS01000016.1"/>
</dbReference>
<dbReference type="PANTHER" id="PTHR30489">
    <property type="entry name" value="LIPOPROTEIN-RELEASING SYSTEM TRANSMEMBRANE PROTEIN LOLE"/>
    <property type="match status" value="1"/>
</dbReference>
<feature type="transmembrane region" description="Helical" evidence="7">
    <location>
        <begin position="312"/>
        <end position="341"/>
    </location>
</feature>
<evidence type="ECO:0000256" key="2">
    <source>
        <dbReference type="ARBA" id="ARBA00005236"/>
    </source>
</evidence>
<feature type="transmembrane region" description="Helical" evidence="7">
    <location>
        <begin position="266"/>
        <end position="292"/>
    </location>
</feature>
<organism evidence="9 10">
    <name type="scientific">Massilia psychrophila</name>
    <dbReference type="NCBI Taxonomy" id="1603353"/>
    <lineage>
        <taxon>Bacteria</taxon>
        <taxon>Pseudomonadati</taxon>
        <taxon>Pseudomonadota</taxon>
        <taxon>Betaproteobacteria</taxon>
        <taxon>Burkholderiales</taxon>
        <taxon>Oxalobacteraceae</taxon>
        <taxon>Telluria group</taxon>
        <taxon>Massilia</taxon>
    </lineage>
</organism>
<comment type="caution">
    <text evidence="9">The sequence shown here is derived from an EMBL/GenBank/DDBJ whole genome shotgun (WGS) entry which is preliminary data.</text>
</comment>
<keyword evidence="6 7" id="KW-0472">Membrane</keyword>
<accession>A0A2G8T1J0</accession>
<dbReference type="GO" id="GO:0044874">
    <property type="term" value="P:lipoprotein localization to outer membrane"/>
    <property type="evidence" value="ECO:0007669"/>
    <property type="project" value="TreeGrafter"/>
</dbReference>
<reference evidence="9 10" key="1">
    <citation type="submission" date="2017-10" db="EMBL/GenBank/DDBJ databases">
        <title>Massilia psychrophilum sp. nov., a novel purple-pigmented bacterium isolated from Tianshan glacier, Xinjiang Municipality, China.</title>
        <authorList>
            <person name="Wang H."/>
        </authorList>
    </citation>
    <scope>NUCLEOTIDE SEQUENCE [LARGE SCALE GENOMIC DNA]</scope>
    <source>
        <strain evidence="9 10">JCM 30813</strain>
    </source>
</reference>
<dbReference type="InterPro" id="IPR003838">
    <property type="entry name" value="ABC3_permease_C"/>
</dbReference>
<keyword evidence="10" id="KW-1185">Reference proteome</keyword>
<evidence type="ECO:0000256" key="5">
    <source>
        <dbReference type="ARBA" id="ARBA00022989"/>
    </source>
</evidence>
<dbReference type="Proteomes" id="UP000228593">
    <property type="component" value="Unassembled WGS sequence"/>
</dbReference>
<evidence type="ECO:0000256" key="6">
    <source>
        <dbReference type="ARBA" id="ARBA00023136"/>
    </source>
</evidence>
<dbReference type="GO" id="GO:0098797">
    <property type="term" value="C:plasma membrane protein complex"/>
    <property type="evidence" value="ECO:0007669"/>
    <property type="project" value="TreeGrafter"/>
</dbReference>
<evidence type="ECO:0000256" key="1">
    <source>
        <dbReference type="ARBA" id="ARBA00004651"/>
    </source>
</evidence>
<feature type="domain" description="ABC3 transporter permease C-terminal" evidence="8">
    <location>
        <begin position="271"/>
        <end position="393"/>
    </location>
</feature>
<keyword evidence="4 7" id="KW-0812">Transmembrane</keyword>
<comment type="similarity">
    <text evidence="2">Belongs to the ABC-4 integral membrane protein family. LolC/E subfamily.</text>
</comment>
<dbReference type="PANTHER" id="PTHR30489:SF0">
    <property type="entry name" value="LIPOPROTEIN-RELEASING SYSTEM TRANSMEMBRANE PROTEIN LOLE"/>
    <property type="match status" value="1"/>
</dbReference>
<evidence type="ECO:0000259" key="8">
    <source>
        <dbReference type="Pfam" id="PF02687"/>
    </source>
</evidence>
<proteinExistence type="inferred from homology"/>
<name>A0A2G8T1J0_9BURK</name>
<dbReference type="OrthoDB" id="9770036at2"/>
<gene>
    <name evidence="9" type="ORF">CR103_10540</name>
</gene>
<dbReference type="InterPro" id="IPR051447">
    <property type="entry name" value="Lipoprotein-release_system"/>
</dbReference>
<evidence type="ECO:0000256" key="4">
    <source>
        <dbReference type="ARBA" id="ARBA00022692"/>
    </source>
</evidence>
<feature type="transmembrane region" description="Helical" evidence="7">
    <location>
        <begin position="365"/>
        <end position="384"/>
    </location>
</feature>
<keyword evidence="5 7" id="KW-1133">Transmembrane helix</keyword>
<evidence type="ECO:0000313" key="9">
    <source>
        <dbReference type="EMBL" id="PIL39920.1"/>
    </source>
</evidence>
<keyword evidence="3" id="KW-1003">Cell membrane</keyword>